<keyword evidence="2" id="KW-1133">Transmembrane helix</keyword>
<dbReference type="PANTHER" id="PTHR11552:SF147">
    <property type="entry name" value="CHOLINE DEHYDROGENASE, MITOCHONDRIAL"/>
    <property type="match status" value="1"/>
</dbReference>
<accession>A0AAW1CR97</accession>
<dbReference type="Proteomes" id="UP001461498">
    <property type="component" value="Unassembled WGS sequence"/>
</dbReference>
<comment type="caution">
    <text evidence="3">The sequence shown here is derived from an EMBL/GenBank/DDBJ whole genome shotgun (WGS) entry which is preliminary data.</text>
</comment>
<dbReference type="Gene3D" id="3.30.560.10">
    <property type="entry name" value="Glucose Oxidase, domain 3"/>
    <property type="match status" value="1"/>
</dbReference>
<dbReference type="AlphaFoldDB" id="A0AAW1CR97"/>
<evidence type="ECO:0000313" key="3">
    <source>
        <dbReference type="EMBL" id="KAK9499368.1"/>
    </source>
</evidence>
<organism evidence="3 4">
    <name type="scientific">Rhynocoris fuscipes</name>
    <dbReference type="NCBI Taxonomy" id="488301"/>
    <lineage>
        <taxon>Eukaryota</taxon>
        <taxon>Metazoa</taxon>
        <taxon>Ecdysozoa</taxon>
        <taxon>Arthropoda</taxon>
        <taxon>Hexapoda</taxon>
        <taxon>Insecta</taxon>
        <taxon>Pterygota</taxon>
        <taxon>Neoptera</taxon>
        <taxon>Paraneoptera</taxon>
        <taxon>Hemiptera</taxon>
        <taxon>Heteroptera</taxon>
        <taxon>Panheteroptera</taxon>
        <taxon>Cimicomorpha</taxon>
        <taxon>Reduviidae</taxon>
        <taxon>Harpactorinae</taxon>
        <taxon>Harpactorini</taxon>
        <taxon>Rhynocoris</taxon>
    </lineage>
</organism>
<evidence type="ECO:0000256" key="2">
    <source>
        <dbReference type="SAM" id="Phobius"/>
    </source>
</evidence>
<dbReference type="SUPFAM" id="SSF51905">
    <property type="entry name" value="FAD/NAD(P)-binding domain"/>
    <property type="match status" value="1"/>
</dbReference>
<dbReference type="InterPro" id="IPR012132">
    <property type="entry name" value="GMC_OxRdtase"/>
</dbReference>
<evidence type="ECO:0000313" key="4">
    <source>
        <dbReference type="Proteomes" id="UP001461498"/>
    </source>
</evidence>
<dbReference type="PANTHER" id="PTHR11552">
    <property type="entry name" value="GLUCOSE-METHANOL-CHOLINE GMC OXIDOREDUCTASE"/>
    <property type="match status" value="1"/>
</dbReference>
<keyword evidence="2" id="KW-0812">Transmembrane</keyword>
<evidence type="ECO:0008006" key="5">
    <source>
        <dbReference type="Google" id="ProtNLM"/>
    </source>
</evidence>
<comment type="similarity">
    <text evidence="1">Belongs to the GMC oxidoreductase family.</text>
</comment>
<gene>
    <name evidence="3" type="ORF">O3M35_002416</name>
</gene>
<dbReference type="GO" id="GO:0016491">
    <property type="term" value="F:oxidoreductase activity"/>
    <property type="evidence" value="ECO:0007669"/>
    <property type="project" value="TreeGrafter"/>
</dbReference>
<dbReference type="InterPro" id="IPR036188">
    <property type="entry name" value="FAD/NAD-bd_sf"/>
</dbReference>
<dbReference type="GO" id="GO:0050660">
    <property type="term" value="F:flavin adenine dinucleotide binding"/>
    <property type="evidence" value="ECO:0007669"/>
    <property type="project" value="InterPro"/>
</dbReference>
<keyword evidence="4" id="KW-1185">Reference proteome</keyword>
<protein>
    <recommendedName>
        <fullName evidence="5">Glucose dehydrogenase</fullName>
    </recommendedName>
</protein>
<dbReference type="Gene3D" id="3.50.50.60">
    <property type="entry name" value="FAD/NAD(P)-binding domain"/>
    <property type="match status" value="1"/>
</dbReference>
<name>A0AAW1CR97_9HEMI</name>
<sequence length="135" mass="15482">MFFIKYYWILYIYCTSAGIFSLYLFIHKQCENADEWTYYYDLYSTIDKEYDFIVVGGGSAGSIVAGRLAENKNYNVLLIEAGGEPSKLFDIPLIAPLLQQSYIDWKYETVPQESACYGLNNKVFLWPAGKILGGY</sequence>
<proteinExistence type="inferred from homology"/>
<keyword evidence="2" id="KW-0472">Membrane</keyword>
<dbReference type="EMBL" id="JAPXFL010000011">
    <property type="protein sequence ID" value="KAK9499368.1"/>
    <property type="molecule type" value="Genomic_DNA"/>
</dbReference>
<reference evidence="3 4" key="1">
    <citation type="submission" date="2022-12" db="EMBL/GenBank/DDBJ databases">
        <title>Chromosome-level genome assembly of true bugs.</title>
        <authorList>
            <person name="Ma L."/>
            <person name="Li H."/>
        </authorList>
    </citation>
    <scope>NUCLEOTIDE SEQUENCE [LARGE SCALE GENOMIC DNA]</scope>
    <source>
        <strain evidence="3">Lab_2022b</strain>
    </source>
</reference>
<evidence type="ECO:0000256" key="1">
    <source>
        <dbReference type="ARBA" id="ARBA00010790"/>
    </source>
</evidence>
<feature type="transmembrane region" description="Helical" evidence="2">
    <location>
        <begin position="6"/>
        <end position="26"/>
    </location>
</feature>